<protein>
    <recommendedName>
        <fullName evidence="3">Transaldolase</fullName>
    </recommendedName>
</protein>
<dbReference type="AlphaFoldDB" id="A0A381YDF4"/>
<dbReference type="GO" id="GO:0005975">
    <property type="term" value="P:carbohydrate metabolic process"/>
    <property type="evidence" value="ECO:0007669"/>
    <property type="project" value="InterPro"/>
</dbReference>
<sequence length="327" mass="36650">MAQKTKMQQTAELGSDWWNDSNDHVELQHAYNEGAVGATSNPVITLNSVKSHPGVWNPVIDTMIMENSSATEDEILWLLMDKVGRKAAKILLPVYEKTNGEKGKLSLQVNPKYYRNAETMFKQGKYLASLAPNIAIKCPALPAGIDAMEKLTSVGISVNATVSFTVPQAVQVAEAIERGLSIAQKNGVDTSNITPYVTIMVGRIDDHLKRQKEAENINVNSDIIDWASIAIFKNAYTIFKNKGYRSKLLAAAFRCDLHWKEIVGGDIIISIPYEWWNRFNDSDIEVINRMENSVHEDLVSALQENFKDFNRAYDKDGMKPEEFESFG</sequence>
<reference evidence="2" key="1">
    <citation type="submission" date="2018-05" db="EMBL/GenBank/DDBJ databases">
        <authorList>
            <person name="Lanie J.A."/>
            <person name="Ng W.-L."/>
            <person name="Kazmierczak K.M."/>
            <person name="Andrzejewski T.M."/>
            <person name="Davidsen T.M."/>
            <person name="Wayne K.J."/>
            <person name="Tettelin H."/>
            <person name="Glass J.I."/>
            <person name="Rusch D."/>
            <person name="Podicherti R."/>
            <person name="Tsui H.-C.T."/>
            <person name="Winkler M.E."/>
        </authorList>
    </citation>
    <scope>NUCLEOTIDE SEQUENCE</scope>
</reference>
<gene>
    <name evidence="2" type="ORF">METZ01_LOCUS127774</name>
</gene>
<feature type="non-terminal residue" evidence="2">
    <location>
        <position position="327"/>
    </location>
</feature>
<evidence type="ECO:0008006" key="3">
    <source>
        <dbReference type="Google" id="ProtNLM"/>
    </source>
</evidence>
<organism evidence="2">
    <name type="scientific">marine metagenome</name>
    <dbReference type="NCBI Taxonomy" id="408172"/>
    <lineage>
        <taxon>unclassified sequences</taxon>
        <taxon>metagenomes</taxon>
        <taxon>ecological metagenomes</taxon>
    </lineage>
</organism>
<dbReference type="InterPro" id="IPR001585">
    <property type="entry name" value="TAL/FSA"/>
</dbReference>
<dbReference type="InterPro" id="IPR013785">
    <property type="entry name" value="Aldolase_TIM"/>
</dbReference>
<dbReference type="Pfam" id="PF00923">
    <property type="entry name" value="TAL_FSA"/>
    <property type="match status" value="1"/>
</dbReference>
<evidence type="ECO:0000256" key="1">
    <source>
        <dbReference type="ARBA" id="ARBA00023270"/>
    </source>
</evidence>
<dbReference type="PANTHER" id="PTHR10683">
    <property type="entry name" value="TRANSALDOLASE"/>
    <property type="match status" value="1"/>
</dbReference>
<dbReference type="EMBL" id="UINC01017942">
    <property type="protein sequence ID" value="SVA74920.1"/>
    <property type="molecule type" value="Genomic_DNA"/>
</dbReference>
<evidence type="ECO:0000313" key="2">
    <source>
        <dbReference type="EMBL" id="SVA74920.1"/>
    </source>
</evidence>
<keyword evidence="1" id="KW-0704">Schiff base</keyword>
<proteinExistence type="predicted"/>
<dbReference type="SUPFAM" id="SSF51569">
    <property type="entry name" value="Aldolase"/>
    <property type="match status" value="1"/>
</dbReference>
<accession>A0A381YDF4</accession>
<dbReference type="Gene3D" id="3.20.20.70">
    <property type="entry name" value="Aldolase class I"/>
    <property type="match status" value="1"/>
</dbReference>
<name>A0A381YDF4_9ZZZZ</name>